<evidence type="ECO:0000256" key="2">
    <source>
        <dbReference type="ARBA" id="ARBA00022525"/>
    </source>
</evidence>
<accession>A0ABS5JQN9</accession>
<evidence type="ECO:0000313" key="3">
    <source>
        <dbReference type="EMBL" id="MBS2096796.1"/>
    </source>
</evidence>
<dbReference type="Proteomes" id="UP000708576">
    <property type="component" value="Unassembled WGS sequence"/>
</dbReference>
<dbReference type="RefSeq" id="WP_212212235.1">
    <property type="nucleotide sequence ID" value="NZ_JAGUCO010000001.1"/>
</dbReference>
<dbReference type="PANTHER" id="PTHR10009:SF18">
    <property type="entry name" value="PROTEIN YELLOW-LIKE PROTEIN"/>
    <property type="match status" value="1"/>
</dbReference>
<reference evidence="3 4" key="1">
    <citation type="journal article" date="2015" name="Int. J. Syst. Evol. Microbiol.">
        <title>Carboxylicivirga linearis sp. nov., isolated from a sea cucumber culture pond.</title>
        <authorList>
            <person name="Wang F.Q."/>
            <person name="Zhou Y.X."/>
            <person name="Lin X.Z."/>
            <person name="Chen G.J."/>
            <person name="Du Z.J."/>
        </authorList>
    </citation>
    <scope>NUCLEOTIDE SEQUENCE [LARGE SCALE GENOMIC DNA]</scope>
    <source>
        <strain evidence="3 4">FB218</strain>
    </source>
</reference>
<evidence type="ECO:0000256" key="1">
    <source>
        <dbReference type="ARBA" id="ARBA00004613"/>
    </source>
</evidence>
<comment type="caution">
    <text evidence="3">The sequence shown here is derived from an EMBL/GenBank/DDBJ whole genome shotgun (WGS) entry which is preliminary data.</text>
</comment>
<dbReference type="InterPro" id="IPR011042">
    <property type="entry name" value="6-blade_b-propeller_TolB-like"/>
</dbReference>
<protein>
    <submittedName>
        <fullName evidence="3">SMP-30/gluconolactonase/LRE family protein</fullName>
    </submittedName>
</protein>
<dbReference type="PROSITE" id="PS51257">
    <property type="entry name" value="PROKAR_LIPOPROTEIN"/>
    <property type="match status" value="1"/>
</dbReference>
<sequence length="347" mass="39767">MKILSVIAIVLFILSSCKPTPKGEGILLESISQSDKQWTGIAISKEGRIFVNYPNWSSNVPVSVAEIINGIPRSYPNMTWNQRRDTLSFHSIQSVFIDKLDRLWILDTNNPQFSGVIKQGPMLYQFNLEADTLVDAFSFDQSFYQTQSYFNDVRIDTDKNVAYLTDSGDGAIIVLDLNTRESRRLLDNHSSTQSEEDHLFCDGIKWKNTVHSDGIALSPDNTYLYYTALTGHTLYRIKTEHLLNKTLNKKELEQKVEKVMKIPATDGMLFDHEGNLYLGGLEDNSINRINKDGVLEKFIQNPQIRWPDSFAKDVDANIYFTTSQIHLPQNKREQYEVIRFNPEPTNN</sequence>
<dbReference type="PANTHER" id="PTHR10009">
    <property type="entry name" value="PROTEIN YELLOW-RELATED"/>
    <property type="match status" value="1"/>
</dbReference>
<comment type="subcellular location">
    <subcellularLocation>
        <location evidence="1">Secreted</location>
    </subcellularLocation>
</comment>
<name>A0ABS5JQN9_9BACT</name>
<dbReference type="SUPFAM" id="SSF101898">
    <property type="entry name" value="NHL repeat"/>
    <property type="match status" value="1"/>
</dbReference>
<keyword evidence="4" id="KW-1185">Reference proteome</keyword>
<keyword evidence="2" id="KW-0964">Secreted</keyword>
<dbReference type="Pfam" id="PF03022">
    <property type="entry name" value="MRJP"/>
    <property type="match status" value="1"/>
</dbReference>
<evidence type="ECO:0000313" key="4">
    <source>
        <dbReference type="Proteomes" id="UP000708576"/>
    </source>
</evidence>
<dbReference type="EMBL" id="JAGUCO010000001">
    <property type="protein sequence ID" value="MBS2096796.1"/>
    <property type="molecule type" value="Genomic_DNA"/>
</dbReference>
<gene>
    <name evidence="3" type="ORF">KEM10_00815</name>
</gene>
<organism evidence="3 4">
    <name type="scientific">Carboxylicivirga linearis</name>
    <dbReference type="NCBI Taxonomy" id="1628157"/>
    <lineage>
        <taxon>Bacteria</taxon>
        <taxon>Pseudomonadati</taxon>
        <taxon>Bacteroidota</taxon>
        <taxon>Bacteroidia</taxon>
        <taxon>Marinilabiliales</taxon>
        <taxon>Marinilabiliaceae</taxon>
        <taxon>Carboxylicivirga</taxon>
    </lineage>
</organism>
<proteinExistence type="predicted"/>
<dbReference type="Gene3D" id="2.120.10.30">
    <property type="entry name" value="TolB, C-terminal domain"/>
    <property type="match status" value="1"/>
</dbReference>
<dbReference type="InterPro" id="IPR017996">
    <property type="entry name" value="MRJP/yellow-related"/>
</dbReference>